<feature type="compositionally biased region" description="Low complexity" evidence="7">
    <location>
        <begin position="46"/>
        <end position="59"/>
    </location>
</feature>
<name>A0A5J5B2S4_9ASTE</name>
<evidence type="ECO:0000313" key="11">
    <source>
        <dbReference type="Proteomes" id="UP000325577"/>
    </source>
</evidence>
<evidence type="ECO:0000256" key="3">
    <source>
        <dbReference type="ARBA" id="ARBA00022771"/>
    </source>
</evidence>
<evidence type="ECO:0000256" key="4">
    <source>
        <dbReference type="ARBA" id="ARBA00022833"/>
    </source>
</evidence>
<evidence type="ECO:0000256" key="1">
    <source>
        <dbReference type="ARBA" id="ARBA00022723"/>
    </source>
</evidence>
<feature type="region of interest" description="Disordered" evidence="7">
    <location>
        <begin position="1"/>
        <end position="81"/>
    </location>
</feature>
<proteinExistence type="predicted"/>
<feature type="domain" description="BIRD-IDD transcription factor third C2HC zinc finger" evidence="9">
    <location>
        <begin position="91"/>
        <end position="115"/>
    </location>
</feature>
<dbReference type="Pfam" id="PF22992">
    <property type="entry name" value="C2CH-4th_BIRD-IDD"/>
    <property type="match status" value="1"/>
</dbReference>
<dbReference type="Gene3D" id="3.30.160.60">
    <property type="entry name" value="Classic Zinc Finger"/>
    <property type="match status" value="1"/>
</dbReference>
<sequence length="332" mass="36545">MSNISCDGGNFSSGNTGGEEVHQQQQQQQQQQRLFNHFSGSTLVPSSSTTANSNNGSTSHQQQPLQARRRRNLPGTPGIKKHFYRKHGEKKWKCDKCSKKYAVQSDWKAHSKICGTKEYKCDCAAVFSRRDSFITHRAFCDALAKENNKANQFSVANTGGNIQGQIQELLSTIPVNTGSVFSHPDTKNPLKLLPHELLPLPPKHVKMAENISSSSSCLQLSASPSPAFDGFSDGRNSHQLAGTVHMSASALLQKAAQIGATASSTKMNSPLMMQKSFVTSMTPSSFNEIPQQYSSSYDRVRTQTNQSGGFSSQFMQKELQETPSSQFLIFRE</sequence>
<protein>
    <recommendedName>
        <fullName evidence="12">C2H2-type domain-containing protein</fullName>
    </recommendedName>
</protein>
<keyword evidence="3" id="KW-0863">Zinc-finger</keyword>
<keyword evidence="5" id="KW-0805">Transcription regulation</keyword>
<keyword evidence="6" id="KW-0804">Transcription</keyword>
<dbReference type="EMBL" id="CM018039">
    <property type="protein sequence ID" value="KAA8536860.1"/>
    <property type="molecule type" value="Genomic_DNA"/>
</dbReference>
<dbReference type="PANTHER" id="PTHR10593:SF234">
    <property type="entry name" value="C2H2-TYPE DOMAIN-CONTAINING PROTEIN"/>
    <property type="match status" value="1"/>
</dbReference>
<evidence type="ECO:0000313" key="10">
    <source>
        <dbReference type="EMBL" id="KAA8536860.1"/>
    </source>
</evidence>
<dbReference type="SUPFAM" id="SSF57667">
    <property type="entry name" value="beta-beta-alpha zinc fingers"/>
    <property type="match status" value="1"/>
</dbReference>
<dbReference type="GO" id="GO:0008270">
    <property type="term" value="F:zinc ion binding"/>
    <property type="evidence" value="ECO:0007669"/>
    <property type="project" value="UniProtKB-KW"/>
</dbReference>
<accession>A0A5J5B2S4</accession>
<gene>
    <name evidence="10" type="ORF">F0562_029338</name>
</gene>
<dbReference type="InterPro" id="IPR055187">
    <property type="entry name" value="C2CH-3rd_BIRD-IDD"/>
</dbReference>
<evidence type="ECO:0000259" key="8">
    <source>
        <dbReference type="Pfam" id="PF22992"/>
    </source>
</evidence>
<dbReference type="InterPro" id="IPR031140">
    <property type="entry name" value="IDD1-16"/>
</dbReference>
<feature type="domain" description="BIRD-IDD transcription factor fourth C2HC zinc finger" evidence="8">
    <location>
        <begin position="118"/>
        <end position="156"/>
    </location>
</feature>
<evidence type="ECO:0008006" key="12">
    <source>
        <dbReference type="Google" id="ProtNLM"/>
    </source>
</evidence>
<keyword evidence="4" id="KW-0862">Zinc</keyword>
<evidence type="ECO:0000256" key="2">
    <source>
        <dbReference type="ARBA" id="ARBA00022737"/>
    </source>
</evidence>
<keyword evidence="11" id="KW-1185">Reference proteome</keyword>
<feature type="region of interest" description="Disordered" evidence="7">
    <location>
        <begin position="289"/>
        <end position="309"/>
    </location>
</feature>
<dbReference type="GO" id="GO:0005634">
    <property type="term" value="C:nucleus"/>
    <property type="evidence" value="ECO:0007669"/>
    <property type="project" value="TreeGrafter"/>
</dbReference>
<evidence type="ECO:0000256" key="7">
    <source>
        <dbReference type="SAM" id="MobiDB-lite"/>
    </source>
</evidence>
<dbReference type="Proteomes" id="UP000325577">
    <property type="component" value="Linkage Group LG16"/>
</dbReference>
<evidence type="ECO:0000256" key="5">
    <source>
        <dbReference type="ARBA" id="ARBA00023015"/>
    </source>
</evidence>
<dbReference type="PANTHER" id="PTHR10593">
    <property type="entry name" value="SERINE/THREONINE-PROTEIN KINASE RIO"/>
    <property type="match status" value="1"/>
</dbReference>
<organism evidence="10 11">
    <name type="scientific">Nyssa sinensis</name>
    <dbReference type="NCBI Taxonomy" id="561372"/>
    <lineage>
        <taxon>Eukaryota</taxon>
        <taxon>Viridiplantae</taxon>
        <taxon>Streptophyta</taxon>
        <taxon>Embryophyta</taxon>
        <taxon>Tracheophyta</taxon>
        <taxon>Spermatophyta</taxon>
        <taxon>Magnoliopsida</taxon>
        <taxon>eudicotyledons</taxon>
        <taxon>Gunneridae</taxon>
        <taxon>Pentapetalae</taxon>
        <taxon>asterids</taxon>
        <taxon>Cornales</taxon>
        <taxon>Nyssaceae</taxon>
        <taxon>Nyssa</taxon>
    </lineage>
</organism>
<dbReference type="InterPro" id="IPR055185">
    <property type="entry name" value="C2CH-4th_BIRD-IDD"/>
</dbReference>
<dbReference type="OrthoDB" id="6354171at2759"/>
<dbReference type="GO" id="GO:0003700">
    <property type="term" value="F:DNA-binding transcription factor activity"/>
    <property type="evidence" value="ECO:0007669"/>
    <property type="project" value="TreeGrafter"/>
</dbReference>
<evidence type="ECO:0000259" key="9">
    <source>
        <dbReference type="Pfam" id="PF22995"/>
    </source>
</evidence>
<dbReference type="InterPro" id="IPR036236">
    <property type="entry name" value="Znf_C2H2_sf"/>
</dbReference>
<dbReference type="Pfam" id="PF22995">
    <property type="entry name" value="C2CH-3rd_BIRD-IDD"/>
    <property type="match status" value="1"/>
</dbReference>
<feature type="compositionally biased region" description="Low complexity" evidence="7">
    <location>
        <begin position="23"/>
        <end position="32"/>
    </location>
</feature>
<reference evidence="10 11" key="1">
    <citation type="submission" date="2019-09" db="EMBL/GenBank/DDBJ databases">
        <title>A chromosome-level genome assembly of the Chinese tupelo Nyssa sinensis.</title>
        <authorList>
            <person name="Yang X."/>
            <person name="Kang M."/>
            <person name="Yang Y."/>
            <person name="Xiong H."/>
            <person name="Wang M."/>
            <person name="Zhang Z."/>
            <person name="Wang Z."/>
            <person name="Wu H."/>
            <person name="Ma T."/>
            <person name="Liu J."/>
            <person name="Xi Z."/>
        </authorList>
    </citation>
    <scope>NUCLEOTIDE SEQUENCE [LARGE SCALE GENOMIC DNA]</scope>
    <source>
        <strain evidence="10">J267</strain>
        <tissue evidence="10">Leaf</tissue>
    </source>
</reference>
<dbReference type="AlphaFoldDB" id="A0A5J5B2S4"/>
<keyword evidence="1" id="KW-0479">Metal-binding</keyword>
<feature type="compositionally biased region" description="Polar residues" evidence="7">
    <location>
        <begin position="1"/>
        <end position="14"/>
    </location>
</feature>
<evidence type="ECO:0000256" key="6">
    <source>
        <dbReference type="ARBA" id="ARBA00023163"/>
    </source>
</evidence>
<keyword evidence="2" id="KW-0677">Repeat</keyword>